<dbReference type="HOGENOM" id="CLU_006833_0_0_10"/>
<dbReference type="AlphaFoldDB" id="F5J3D4"/>
<organism evidence="2 3">
    <name type="scientific">Dysgonomonas gadei ATCC BAA-286</name>
    <dbReference type="NCBI Taxonomy" id="742766"/>
    <lineage>
        <taxon>Bacteria</taxon>
        <taxon>Pseudomonadati</taxon>
        <taxon>Bacteroidota</taxon>
        <taxon>Bacteroidia</taxon>
        <taxon>Bacteroidales</taxon>
        <taxon>Dysgonomonadaceae</taxon>
        <taxon>Dysgonomonas</taxon>
    </lineage>
</organism>
<dbReference type="STRING" id="742766.HMPREF9455_03851"/>
<feature type="chain" id="PRO_5003324329" description="YD repeat (Two copies)" evidence="1">
    <location>
        <begin position="22"/>
        <end position="1203"/>
    </location>
</feature>
<accession>F5J3D4</accession>
<dbReference type="RefSeq" id="WP_006801385.1">
    <property type="nucleotide sequence ID" value="NZ_GL891992.1"/>
</dbReference>
<dbReference type="eggNOG" id="COG3209">
    <property type="taxonomic scope" value="Bacteria"/>
</dbReference>
<reference evidence="2 3" key="1">
    <citation type="submission" date="2011-04" db="EMBL/GenBank/DDBJ databases">
        <title>The Genome Sequence of Dysgonomonas gadei ATCC BAA-286.</title>
        <authorList>
            <consortium name="The Broad Institute Genome Sequencing Platform"/>
            <person name="Earl A."/>
            <person name="Ward D."/>
            <person name="Feldgarden M."/>
            <person name="Gevers D."/>
            <person name="Pudlo N."/>
            <person name="Martens E."/>
            <person name="Allen-Vercoe E."/>
            <person name="Young S.K."/>
            <person name="Zeng Q."/>
            <person name="Gargeya S."/>
            <person name="Fitzgerald M."/>
            <person name="Haas B."/>
            <person name="Abouelleil A."/>
            <person name="Alvarado L."/>
            <person name="Arachchi H.M."/>
            <person name="Berlin A."/>
            <person name="Brown A."/>
            <person name="Chapman S.B."/>
            <person name="Chen Z."/>
            <person name="Dunbar C."/>
            <person name="Freedman E."/>
            <person name="Gearin G."/>
            <person name="Gellesch M."/>
            <person name="Goldberg J."/>
            <person name="Griggs A."/>
            <person name="Gujja S."/>
            <person name="Heiman D."/>
            <person name="Howarth C."/>
            <person name="Larson L."/>
            <person name="Lui A."/>
            <person name="MacDonald P.J.P."/>
            <person name="Mehta T."/>
            <person name="Montmayeur A."/>
            <person name="Murphy C."/>
            <person name="Neiman D."/>
            <person name="Pearson M."/>
            <person name="Priest M."/>
            <person name="Roberts A."/>
            <person name="Saif S."/>
            <person name="Shea T."/>
            <person name="Shenoy N."/>
            <person name="Sisk P."/>
            <person name="Stolte C."/>
            <person name="Sykes S."/>
            <person name="Yandava C."/>
            <person name="Wortman J."/>
            <person name="Nusbaum C."/>
            <person name="Birren B."/>
        </authorList>
    </citation>
    <scope>NUCLEOTIDE SEQUENCE [LARGE SCALE GENOMIC DNA]</scope>
    <source>
        <strain evidence="2 3">ATCC BAA-286</strain>
    </source>
</reference>
<name>F5J3D4_9BACT</name>
<gene>
    <name evidence="2" type="ORF">HMPREF9455_03851</name>
</gene>
<protein>
    <recommendedName>
        <fullName evidence="4">YD repeat (Two copies)</fullName>
    </recommendedName>
</protein>
<dbReference type="EMBL" id="ADLV01000052">
    <property type="protein sequence ID" value="EGJ99792.1"/>
    <property type="molecule type" value="Genomic_DNA"/>
</dbReference>
<keyword evidence="1" id="KW-0732">Signal</keyword>
<sequence length="1203" mass="140131">MRKIILSFILMLFVLENYSQDAETAIVNRSIDLLKIETPNEASFNKFIDNPVSIYSGTPDINIPIYTLHEGMIEIPINIRYNSSGIKVDEEASWIGLGWNLNVGGVITRNSIGLFDKEKSPDLEKYYTNVMNVFNDDLYKVDYIVEGPWSLDTRKAFSWYLREPQFRKVIDEGRYKPDIFYYSYPGGAGKFIIDYRDNNAYILDRNDNTKIEIYTDASNRLYQFKITTPNGIIHYFDFFSSTLLHDPVVYRGVTSETYTLTKSIYPNGQKVNYYYDSIVCNRYNASHVIQTTEPETTKHINEEMNPSKSELSKTLSISSNEEFYLTKIETTNNLVTFETSQRLDQLNGKKLDKIKILSKNAPATPVFEYKFNYDYLQADAGGTDSYYWAKDFSNQIPNHHTSDIFLKRLRLLSFSFLDKNSQPVQTYRFFYNNNKLPRKDSYAKDYWGYSNNQNQNATLIPDMENLMWHEYGLDNHNRYKKIQKPAIYSGTFNYALRATDFESSKSGILEGIQYPTGGYTEFIYEPNTFIDYKIPTLEEVKNGFPSTKMSIYDDNSFFAPDDLYPSNKNKFFTLDKEVTMTISLLLTRGYPNRSKLTWADMAEFKAYINQGPSKIDLSEELKNLCYSQHIQETNYGAIKKDELKFEKRITLNKGGYIIVDLPDRFGEQHGGEAKIQLGAEYAYPMKDKVESPGAGLRIKEINFYNSPSKTERLKYTHYTYADPLTGKSSGILHNKLQFIKHYRDTYDFLGKCYPNYSPPATESFSIQSDKIEISGDNLLSNPYGSMPNVGYTFVKEINKDTSIGQILHRFNNQEPEYTEYSIRLDSPLNGKESEIQYYNSKEELLRKESYNYLKKIEHYHFGLDFYDRINTLPLIYKNSGWTVKQMTENLIHTPCDMTVNDSIQEYWFMRYDRLQMVKYPINSYFVYLKDKTITIDGLTTKEEYNYSDKYQLKEKRIIESTGRNLLHKYMYTNDFNCDIYSNMSNKNMISNVIEEKVFIDNKYLGGRFTEYNYFKTDKKILPFRIYLSEYKGDQADPITFNCPNINKNIYPYQNLVYDEYDSFGNPTHIVQNEGAQVVYLWSYGGQYPVAKIENAFSYETVNTAVASVFGIAGIDSLSALTKIDKTKLNSLRGHSNLMSSLVTTYIYEPLVGMLESTDPSGITTYYEYDTFNRLKRIYIKEKNASGVEVEKTIQNYDYNYVNK</sequence>
<dbReference type="OrthoDB" id="9814627at2"/>
<evidence type="ECO:0000256" key="1">
    <source>
        <dbReference type="SAM" id="SignalP"/>
    </source>
</evidence>
<evidence type="ECO:0000313" key="3">
    <source>
        <dbReference type="Proteomes" id="UP000004913"/>
    </source>
</evidence>
<evidence type="ECO:0000313" key="2">
    <source>
        <dbReference type="EMBL" id="EGJ99792.1"/>
    </source>
</evidence>
<dbReference type="Proteomes" id="UP000004913">
    <property type="component" value="Unassembled WGS sequence"/>
</dbReference>
<keyword evidence="3" id="KW-1185">Reference proteome</keyword>
<evidence type="ECO:0008006" key="4">
    <source>
        <dbReference type="Google" id="ProtNLM"/>
    </source>
</evidence>
<comment type="caution">
    <text evidence="2">The sequence shown here is derived from an EMBL/GenBank/DDBJ whole genome shotgun (WGS) entry which is preliminary data.</text>
</comment>
<feature type="signal peptide" evidence="1">
    <location>
        <begin position="1"/>
        <end position="21"/>
    </location>
</feature>
<dbReference type="Gene3D" id="2.180.10.10">
    <property type="entry name" value="RHS repeat-associated core"/>
    <property type="match status" value="1"/>
</dbReference>
<proteinExistence type="predicted"/>